<feature type="compositionally biased region" description="Low complexity" evidence="8">
    <location>
        <begin position="70"/>
        <end position="88"/>
    </location>
</feature>
<keyword evidence="11" id="KW-1185">Reference proteome</keyword>
<comment type="function">
    <text evidence="1">May be involved in a process influencing telomere capping.</text>
</comment>
<organism evidence="10 11">
    <name type="scientific">Stachybotrys chartarum (strain CBS 109288 / IBT 7711)</name>
    <name type="common">Toxic black mold</name>
    <name type="synonym">Stilbospora chartarum</name>
    <dbReference type="NCBI Taxonomy" id="1280523"/>
    <lineage>
        <taxon>Eukaryota</taxon>
        <taxon>Fungi</taxon>
        <taxon>Dikarya</taxon>
        <taxon>Ascomycota</taxon>
        <taxon>Pezizomycotina</taxon>
        <taxon>Sordariomycetes</taxon>
        <taxon>Hypocreomycetidae</taxon>
        <taxon>Hypocreales</taxon>
        <taxon>Stachybotryaceae</taxon>
        <taxon>Stachybotrys</taxon>
    </lineage>
</organism>
<dbReference type="PANTHER" id="PTHR41391">
    <property type="entry name" value="RESTRICTION OF TELOMERE CAPPING PROTEIN 4"/>
    <property type="match status" value="1"/>
</dbReference>
<dbReference type="InterPro" id="IPR039024">
    <property type="entry name" value="RTC4"/>
</dbReference>
<dbReference type="AlphaFoldDB" id="A0A084AQH5"/>
<evidence type="ECO:0000256" key="1">
    <source>
        <dbReference type="ARBA" id="ARBA00002738"/>
    </source>
</evidence>
<protein>
    <recommendedName>
        <fullName evidence="5">Restriction of telomere capping protein 4</fullName>
    </recommendedName>
</protein>
<dbReference type="OrthoDB" id="128308at2759"/>
<dbReference type="InterPro" id="IPR028094">
    <property type="entry name" value="RTC4_C"/>
</dbReference>
<evidence type="ECO:0000256" key="2">
    <source>
        <dbReference type="ARBA" id="ARBA00004123"/>
    </source>
</evidence>
<evidence type="ECO:0000256" key="6">
    <source>
        <dbReference type="ARBA" id="ARBA00022490"/>
    </source>
</evidence>
<evidence type="ECO:0000256" key="3">
    <source>
        <dbReference type="ARBA" id="ARBA00004496"/>
    </source>
</evidence>
<feature type="compositionally biased region" description="Polar residues" evidence="8">
    <location>
        <begin position="18"/>
        <end position="27"/>
    </location>
</feature>
<dbReference type="EMBL" id="KL648614">
    <property type="protein sequence ID" value="KEY67554.1"/>
    <property type="molecule type" value="Genomic_DNA"/>
</dbReference>
<comment type="subcellular location">
    <subcellularLocation>
        <location evidence="3">Cytoplasm</location>
    </subcellularLocation>
    <subcellularLocation>
        <location evidence="2">Nucleus</location>
    </subcellularLocation>
</comment>
<comment type="similarity">
    <text evidence="4">Belongs to the RTC4 family.</text>
</comment>
<feature type="compositionally biased region" description="Basic and acidic residues" evidence="8">
    <location>
        <begin position="136"/>
        <end position="149"/>
    </location>
</feature>
<feature type="compositionally biased region" description="Basic and acidic residues" evidence="8">
    <location>
        <begin position="242"/>
        <end position="256"/>
    </location>
</feature>
<reference evidence="10 11" key="1">
    <citation type="journal article" date="2014" name="BMC Genomics">
        <title>Comparative genome sequencing reveals chemotype-specific gene clusters in the toxigenic black mold Stachybotrys.</title>
        <authorList>
            <person name="Semeiks J."/>
            <person name="Borek D."/>
            <person name="Otwinowski Z."/>
            <person name="Grishin N.V."/>
        </authorList>
    </citation>
    <scope>NUCLEOTIDE SEQUENCE [LARGE SCALE GENOMIC DNA]</scope>
    <source>
        <strain evidence="11">CBS 109288 / IBT 7711</strain>
    </source>
</reference>
<dbReference type="Proteomes" id="UP000028045">
    <property type="component" value="Unassembled WGS sequence"/>
</dbReference>
<dbReference type="SMART" id="SM01312">
    <property type="entry name" value="RTC4"/>
    <property type="match status" value="1"/>
</dbReference>
<feature type="compositionally biased region" description="Polar residues" evidence="8">
    <location>
        <begin position="179"/>
        <end position="188"/>
    </location>
</feature>
<keyword evidence="6" id="KW-0963">Cytoplasm</keyword>
<dbReference type="Pfam" id="PF14474">
    <property type="entry name" value="RTC4"/>
    <property type="match status" value="1"/>
</dbReference>
<feature type="compositionally biased region" description="Polar residues" evidence="8">
    <location>
        <begin position="102"/>
        <end position="115"/>
    </location>
</feature>
<accession>A0A084AQH5</accession>
<evidence type="ECO:0000259" key="9">
    <source>
        <dbReference type="SMART" id="SM01312"/>
    </source>
</evidence>
<evidence type="ECO:0000256" key="7">
    <source>
        <dbReference type="ARBA" id="ARBA00023242"/>
    </source>
</evidence>
<feature type="domain" description="Restriction of telomere capping protein 4 C-terminal" evidence="9">
    <location>
        <begin position="434"/>
        <end position="549"/>
    </location>
</feature>
<feature type="region of interest" description="Disordered" evidence="8">
    <location>
        <begin position="1"/>
        <end position="361"/>
    </location>
</feature>
<gene>
    <name evidence="10" type="ORF">S7711_02469</name>
</gene>
<dbReference type="GO" id="GO:0005634">
    <property type="term" value="C:nucleus"/>
    <property type="evidence" value="ECO:0007669"/>
    <property type="project" value="UniProtKB-SubCell"/>
</dbReference>
<sequence length="550" mass="60135">MGERIVGISRQGFRGSSLLRNLPQTRVSAAPAIDDPPLSTDDEGGSNDGDIHPDSKSQVQPQNPGGRRTSSNSFRLRSLSNCSLSDSDGNAGSRADIRGTKFGTTAKQQQSSGTGSKRIARPETTQTGSQKRRRGHSEADEAQHNDRVTSKKRAPSPTPPTSSADPFTDEHGFTKRTKSVSTYGNRGRSSQSTQSTQSSQPEASKNTVFRKPEDVHSPMKPKTSRLAVPEPFASPSKGPRAQFKEFPQRDNDDETRMSSSPVANTKLTYKRTGKIKAPTNSGRQKRGERGRVRRQAAAAAARSPSPPAAVFRMPGEIPGPSQRTTTNDDKPIASPFDLDDSSDDASLLSKTPTISSDSEEGTTLCPWCGELVDEGLLKDFSKGKRLNVRMQTKFCQRHKKHTAMETWTARNYPQIDWLELEDRMAEHRDSLLGIVNGDESTFRTKLAAAIEAGKGRSLKKEDNLNPGYYGARGFNVMCDYLVREFGDLLKRRAVSDRVIAGRGSAAFIQSVLVAELAVKLIVEDMNVGIEEAMDILEESKALGEIVHEET</sequence>
<dbReference type="GO" id="GO:0005737">
    <property type="term" value="C:cytoplasm"/>
    <property type="evidence" value="ECO:0007669"/>
    <property type="project" value="UniProtKB-SubCell"/>
</dbReference>
<dbReference type="HOGENOM" id="CLU_030573_0_0_1"/>
<dbReference type="PANTHER" id="PTHR41391:SF1">
    <property type="entry name" value="RESTRICTION OF TELOMERE CAPPING PROTEIN 4"/>
    <property type="match status" value="1"/>
</dbReference>
<evidence type="ECO:0000313" key="11">
    <source>
        <dbReference type="Proteomes" id="UP000028045"/>
    </source>
</evidence>
<name>A0A084AQH5_STACB</name>
<feature type="compositionally biased region" description="Polar residues" evidence="8">
    <location>
        <begin position="257"/>
        <end position="267"/>
    </location>
</feature>
<evidence type="ECO:0000256" key="8">
    <source>
        <dbReference type="SAM" id="MobiDB-lite"/>
    </source>
</evidence>
<keyword evidence="7" id="KW-0539">Nucleus</keyword>
<evidence type="ECO:0000256" key="5">
    <source>
        <dbReference type="ARBA" id="ARBA00015162"/>
    </source>
</evidence>
<feature type="compositionally biased region" description="Low complexity" evidence="8">
    <location>
        <begin position="295"/>
        <end position="312"/>
    </location>
</feature>
<evidence type="ECO:0000313" key="10">
    <source>
        <dbReference type="EMBL" id="KEY67554.1"/>
    </source>
</evidence>
<feature type="compositionally biased region" description="Low complexity" evidence="8">
    <location>
        <begin position="189"/>
        <end position="200"/>
    </location>
</feature>
<evidence type="ECO:0000256" key="4">
    <source>
        <dbReference type="ARBA" id="ARBA00009461"/>
    </source>
</evidence>
<proteinExistence type="inferred from homology"/>